<dbReference type="SUPFAM" id="SSF110997">
    <property type="entry name" value="Sporulation related repeat"/>
    <property type="match status" value="1"/>
</dbReference>
<dbReference type="RefSeq" id="WP_052242319.1">
    <property type="nucleotide sequence ID" value="NZ_JRVC01000009.1"/>
</dbReference>
<feature type="region of interest" description="Disordered" evidence="1">
    <location>
        <begin position="33"/>
        <end position="56"/>
    </location>
</feature>
<comment type="caution">
    <text evidence="4">The sequence shown here is derived from an EMBL/GenBank/DDBJ whole genome shotgun (WGS) entry which is preliminary data.</text>
</comment>
<dbReference type="EMBL" id="JRVC01000009">
    <property type="protein sequence ID" value="KHS46476.1"/>
    <property type="molecule type" value="Genomic_DNA"/>
</dbReference>
<dbReference type="SUPFAM" id="SSF48452">
    <property type="entry name" value="TPR-like"/>
    <property type="match status" value="1"/>
</dbReference>
<feature type="region of interest" description="Disordered" evidence="1">
    <location>
        <begin position="297"/>
        <end position="530"/>
    </location>
</feature>
<dbReference type="InterPro" id="IPR007730">
    <property type="entry name" value="SPOR-like_dom"/>
</dbReference>
<keyword evidence="5" id="KW-1185">Reference proteome</keyword>
<name>A0A0B8ZJS1_9SPHN</name>
<dbReference type="STRING" id="48936.NJ75_02067"/>
<evidence type="ECO:0000259" key="3">
    <source>
        <dbReference type="PROSITE" id="PS51724"/>
    </source>
</evidence>
<organism evidence="4 5">
    <name type="scientific">Novosphingobium subterraneum</name>
    <dbReference type="NCBI Taxonomy" id="48936"/>
    <lineage>
        <taxon>Bacteria</taxon>
        <taxon>Pseudomonadati</taxon>
        <taxon>Pseudomonadota</taxon>
        <taxon>Alphaproteobacteria</taxon>
        <taxon>Sphingomonadales</taxon>
        <taxon>Sphingomonadaceae</taxon>
        <taxon>Novosphingobium</taxon>
    </lineage>
</organism>
<dbReference type="Gene3D" id="1.25.40.10">
    <property type="entry name" value="Tetratricopeptide repeat domain"/>
    <property type="match status" value="1"/>
</dbReference>
<feature type="region of interest" description="Disordered" evidence="1">
    <location>
        <begin position="734"/>
        <end position="753"/>
    </location>
</feature>
<feature type="compositionally biased region" description="Low complexity" evidence="1">
    <location>
        <begin position="437"/>
        <end position="469"/>
    </location>
</feature>
<feature type="compositionally biased region" description="Low complexity" evidence="1">
    <location>
        <begin position="399"/>
        <end position="429"/>
    </location>
</feature>
<feature type="chain" id="PRO_5002127623" evidence="2">
    <location>
        <begin position="34"/>
        <end position="753"/>
    </location>
</feature>
<dbReference type="GO" id="GO:0042834">
    <property type="term" value="F:peptidoglycan binding"/>
    <property type="evidence" value="ECO:0007669"/>
    <property type="project" value="InterPro"/>
</dbReference>
<dbReference type="PROSITE" id="PS51724">
    <property type="entry name" value="SPOR"/>
    <property type="match status" value="1"/>
</dbReference>
<accession>A0A0B8ZJS1</accession>
<dbReference type="AlphaFoldDB" id="A0A0B8ZJS1"/>
<reference evidence="4 5" key="1">
    <citation type="submission" date="2014-10" db="EMBL/GenBank/DDBJ databases">
        <title>Draft genome sequence of Novosphingobium subterraneum DSM 12447.</title>
        <authorList>
            <person name="Gan H.M."/>
            <person name="Gan H.Y."/>
            <person name="Savka M.A."/>
        </authorList>
    </citation>
    <scope>NUCLEOTIDE SEQUENCE [LARGE SCALE GENOMIC DNA]</scope>
    <source>
        <strain evidence="4 5">DSM 12447</strain>
    </source>
</reference>
<feature type="compositionally biased region" description="Low complexity" evidence="1">
    <location>
        <begin position="369"/>
        <end position="378"/>
    </location>
</feature>
<evidence type="ECO:0000313" key="5">
    <source>
        <dbReference type="Proteomes" id="UP000031338"/>
    </source>
</evidence>
<dbReference type="PATRIC" id="fig|48936.3.peg.2074"/>
<dbReference type="InterPro" id="IPR036680">
    <property type="entry name" value="SPOR-like_sf"/>
</dbReference>
<sequence length="753" mass="77628">MTNRLPIAQFSGSSRLRLALALLLCAASPRALAQADDDPDGPATVSRPVVQSTAPSPSRELNAALARLGADPRNVTALFDAASAALKLGDSDAAIGFLARADEVQPGNVRTKALLGKAQLVAENPVEAIRAFDEAERTGADTFAMAADRALAYDLVGDNGRAQRWYQVALSRGGDDEITRRYAMSLAISGDRRGAEALLAPLIEKQDRAAWRTRTFAMAVTGGPDEAVAIAYASMPQDLASGIAPYLRYMPRLTPAQQAAAANFGRFPRAADIGRDDPRVVQYAALNPRAPRTAEAGLIPAGAPLGPSVAASEKPSREKRRRPGKSDSAASATVVVRPAVRTSPPAELPPVQTYASAAPAVRPDPPSSTTPVVPRPTVLSALDVPPGSVRPAVPPIRPAPSASAQSPVARPLTTPAPTTTIAPSANPIARPGFQQDPTAAPANNPARATASPPAQASSVAIASAAPVRAGPTATTQPASPVGAANSRPAPSLTSAGGFDLAKVGPASVPPPATAASPTTASATAPGAAPAPVGAQVAMPAAVAPVSSSPEVPTAAANTPPPARDLATLFKSFAPPPEERATSVPAVDITRIAPASAAKAVKPDPRGERPDGPTDVSRVPTKEPQRPSAKDAVKLGKDGKPVKDPKAAAKEAQEAKAKKAGPSHPSRIWVQVLTGANKDVMDTEWRRLLKEAPALLRSRKPYLSPWRSNFRLLTGPFASEAEAQDFVTKLKKDGVSSYQWTSPAGQPVDTLSLK</sequence>
<evidence type="ECO:0000313" key="4">
    <source>
        <dbReference type="EMBL" id="KHS46476.1"/>
    </source>
</evidence>
<keyword evidence="2" id="KW-0732">Signal</keyword>
<dbReference type="Pfam" id="PF05036">
    <property type="entry name" value="SPOR"/>
    <property type="match status" value="1"/>
</dbReference>
<feature type="compositionally biased region" description="Basic and acidic residues" evidence="1">
    <location>
        <begin position="619"/>
        <end position="656"/>
    </location>
</feature>
<evidence type="ECO:0000256" key="1">
    <source>
        <dbReference type="SAM" id="MobiDB-lite"/>
    </source>
</evidence>
<evidence type="ECO:0000256" key="2">
    <source>
        <dbReference type="SAM" id="SignalP"/>
    </source>
</evidence>
<feature type="compositionally biased region" description="Basic and acidic residues" evidence="1">
    <location>
        <begin position="600"/>
        <end position="611"/>
    </location>
</feature>
<dbReference type="Proteomes" id="UP000031338">
    <property type="component" value="Unassembled WGS sequence"/>
</dbReference>
<protein>
    <submittedName>
        <fullName evidence="4">Sporulation-like protein</fullName>
    </submittedName>
</protein>
<dbReference type="InterPro" id="IPR011990">
    <property type="entry name" value="TPR-like_helical_dom_sf"/>
</dbReference>
<feature type="region of interest" description="Disordered" evidence="1">
    <location>
        <begin position="594"/>
        <end position="663"/>
    </location>
</feature>
<proteinExistence type="predicted"/>
<gene>
    <name evidence="4" type="ORF">NJ75_02067</name>
</gene>
<feature type="compositionally biased region" description="Low complexity" evidence="1">
    <location>
        <begin position="513"/>
        <end position="530"/>
    </location>
</feature>
<feature type="domain" description="SPOR" evidence="3">
    <location>
        <begin position="661"/>
        <end position="742"/>
    </location>
</feature>
<feature type="signal peptide" evidence="2">
    <location>
        <begin position="1"/>
        <end position="33"/>
    </location>
</feature>